<keyword evidence="4" id="KW-0809">Transit peptide</keyword>
<dbReference type="Pfam" id="PF10231">
    <property type="entry name" value="COA8"/>
    <property type="match status" value="1"/>
</dbReference>
<evidence type="ECO:0000256" key="5">
    <source>
        <dbReference type="ARBA" id="ARBA00023128"/>
    </source>
</evidence>
<comment type="caution">
    <text evidence="7">The sequence shown here is derived from an EMBL/GenBank/DDBJ whole genome shotgun (WGS) entry which is preliminary data.</text>
</comment>
<dbReference type="OrthoDB" id="6246201at2759"/>
<evidence type="ECO:0000256" key="1">
    <source>
        <dbReference type="ARBA" id="ARBA00004443"/>
    </source>
</evidence>
<protein>
    <submittedName>
        <fullName evidence="7">Uncharacterized protein</fullName>
    </submittedName>
</protein>
<evidence type="ECO:0000256" key="6">
    <source>
        <dbReference type="ARBA" id="ARBA00023136"/>
    </source>
</evidence>
<dbReference type="GO" id="GO:0005743">
    <property type="term" value="C:mitochondrial inner membrane"/>
    <property type="evidence" value="ECO:0007669"/>
    <property type="project" value="UniProtKB-SubCell"/>
</dbReference>
<sequence>MHAFKQTMASSLRLSHSGASLLRLPRRAPVNTPRCSSSSTRCTARAFHASTTRGDMVAPPDPISHMRPVIYDNPVLPVPASNVRHPYSLTEFKVDDDSDAVGSGDLELQFRIMRQQLDALHQNFWFDHNTRFYAARAAVLESLPEDASVRDKEEALSAFFRQWVMQEKEDTDAYTTEWRRRNFRLISLSARVAFQKVKTRFSFRPKSSS</sequence>
<dbReference type="InterPro" id="IPR018796">
    <property type="entry name" value="COA8"/>
</dbReference>
<proteinExistence type="inferred from homology"/>
<dbReference type="AlphaFoldDB" id="A0A8H5FBQ9"/>
<gene>
    <name evidence="7" type="ORF">D9619_005734</name>
</gene>
<dbReference type="Proteomes" id="UP000567179">
    <property type="component" value="Unassembled WGS sequence"/>
</dbReference>
<reference evidence="7 8" key="1">
    <citation type="journal article" date="2020" name="ISME J.">
        <title>Uncovering the hidden diversity of litter-decomposition mechanisms in mushroom-forming fungi.</title>
        <authorList>
            <person name="Floudas D."/>
            <person name="Bentzer J."/>
            <person name="Ahren D."/>
            <person name="Johansson T."/>
            <person name="Persson P."/>
            <person name="Tunlid A."/>
        </authorList>
    </citation>
    <scope>NUCLEOTIDE SEQUENCE [LARGE SCALE GENOMIC DNA]</scope>
    <source>
        <strain evidence="7 8">CBS 101986</strain>
    </source>
</reference>
<name>A0A8H5FBQ9_9AGAR</name>
<organism evidence="7 8">
    <name type="scientific">Psilocybe cf. subviscida</name>
    <dbReference type="NCBI Taxonomy" id="2480587"/>
    <lineage>
        <taxon>Eukaryota</taxon>
        <taxon>Fungi</taxon>
        <taxon>Dikarya</taxon>
        <taxon>Basidiomycota</taxon>
        <taxon>Agaricomycotina</taxon>
        <taxon>Agaricomycetes</taxon>
        <taxon>Agaricomycetidae</taxon>
        <taxon>Agaricales</taxon>
        <taxon>Agaricineae</taxon>
        <taxon>Strophariaceae</taxon>
        <taxon>Psilocybe</taxon>
    </lineage>
</organism>
<keyword evidence="3" id="KW-0999">Mitochondrion inner membrane</keyword>
<comment type="similarity">
    <text evidence="2">Belongs to the COA8 family.</text>
</comment>
<dbReference type="EMBL" id="JAACJJ010000001">
    <property type="protein sequence ID" value="KAF5330598.1"/>
    <property type="molecule type" value="Genomic_DNA"/>
</dbReference>
<keyword evidence="6" id="KW-0472">Membrane</keyword>
<keyword evidence="5" id="KW-0496">Mitochondrion</keyword>
<evidence type="ECO:0000313" key="7">
    <source>
        <dbReference type="EMBL" id="KAF5330598.1"/>
    </source>
</evidence>
<evidence type="ECO:0000256" key="3">
    <source>
        <dbReference type="ARBA" id="ARBA00022792"/>
    </source>
</evidence>
<evidence type="ECO:0000256" key="4">
    <source>
        <dbReference type="ARBA" id="ARBA00022946"/>
    </source>
</evidence>
<keyword evidence="8" id="KW-1185">Reference proteome</keyword>
<dbReference type="PANTHER" id="PTHR31107:SF2">
    <property type="entry name" value="CYTOCHROME C OXIDASE ASSEMBLY FACTOR 8"/>
    <property type="match status" value="1"/>
</dbReference>
<evidence type="ECO:0000256" key="2">
    <source>
        <dbReference type="ARBA" id="ARBA00005453"/>
    </source>
</evidence>
<accession>A0A8H5FBQ9</accession>
<evidence type="ECO:0000313" key="8">
    <source>
        <dbReference type="Proteomes" id="UP000567179"/>
    </source>
</evidence>
<comment type="subcellular location">
    <subcellularLocation>
        <location evidence="1">Mitochondrion inner membrane</location>
        <topology evidence="1">Peripheral membrane protein</topology>
        <orientation evidence="1">Matrix side</orientation>
    </subcellularLocation>
</comment>
<dbReference type="PANTHER" id="PTHR31107">
    <property type="entry name" value="APOPTOGENIC PROTEIN 1, MITOCHONDRIAL"/>
    <property type="match status" value="1"/>
</dbReference>
<dbReference type="GO" id="GO:0097193">
    <property type="term" value="P:intrinsic apoptotic signaling pathway"/>
    <property type="evidence" value="ECO:0007669"/>
    <property type="project" value="InterPro"/>
</dbReference>